<feature type="domain" description="Zn(2)-C6 fungal-type" evidence="6">
    <location>
        <begin position="9"/>
        <end position="40"/>
    </location>
</feature>
<dbReference type="Proteomes" id="UP000095085">
    <property type="component" value="Unassembled WGS sequence"/>
</dbReference>
<dbReference type="STRING" id="984485.A0A1E4REY4"/>
<protein>
    <submittedName>
        <fullName evidence="7">Putative transcriptional regulator of nitrate assimilation</fullName>
    </submittedName>
</protein>
<keyword evidence="5" id="KW-0539">Nucleus</keyword>
<dbReference type="CDD" id="cd12148">
    <property type="entry name" value="fungal_TF_MHR"/>
    <property type="match status" value="1"/>
</dbReference>
<dbReference type="GO" id="GO:0005634">
    <property type="term" value="C:nucleus"/>
    <property type="evidence" value="ECO:0007669"/>
    <property type="project" value="UniProtKB-SubCell"/>
</dbReference>
<dbReference type="Pfam" id="PF00172">
    <property type="entry name" value="Zn_clus"/>
    <property type="match status" value="1"/>
</dbReference>
<dbReference type="AlphaFoldDB" id="A0A1E4REY4"/>
<keyword evidence="3" id="KW-0805">Transcription regulation</keyword>
<evidence type="ECO:0000256" key="4">
    <source>
        <dbReference type="ARBA" id="ARBA00023163"/>
    </source>
</evidence>
<dbReference type="SMART" id="SM00906">
    <property type="entry name" value="Fungal_trans"/>
    <property type="match status" value="1"/>
</dbReference>
<dbReference type="PROSITE" id="PS00463">
    <property type="entry name" value="ZN2_CY6_FUNGAL_1"/>
    <property type="match status" value="1"/>
</dbReference>
<dbReference type="GeneID" id="30997869"/>
<dbReference type="CDD" id="cd00067">
    <property type="entry name" value="GAL4"/>
    <property type="match status" value="1"/>
</dbReference>
<proteinExistence type="predicted"/>
<evidence type="ECO:0000256" key="3">
    <source>
        <dbReference type="ARBA" id="ARBA00023015"/>
    </source>
</evidence>
<dbReference type="PANTHER" id="PTHR47338">
    <property type="entry name" value="ZN(II)2CYS6 TRANSCRIPTION FACTOR (EUROFUNG)-RELATED"/>
    <property type="match status" value="1"/>
</dbReference>
<dbReference type="RefSeq" id="XP_020074853.1">
    <property type="nucleotide sequence ID" value="XM_020223320.1"/>
</dbReference>
<evidence type="ECO:0000256" key="1">
    <source>
        <dbReference type="ARBA" id="ARBA00004123"/>
    </source>
</evidence>
<dbReference type="InterPro" id="IPR050815">
    <property type="entry name" value="TF_fung"/>
</dbReference>
<dbReference type="InterPro" id="IPR007219">
    <property type="entry name" value="XnlR_reg_dom"/>
</dbReference>
<evidence type="ECO:0000256" key="2">
    <source>
        <dbReference type="ARBA" id="ARBA00022723"/>
    </source>
</evidence>
<dbReference type="PROSITE" id="PS50048">
    <property type="entry name" value="ZN2_CY6_FUNGAL_2"/>
    <property type="match status" value="1"/>
</dbReference>
<accession>A0A1E4REY4</accession>
<organism evidence="7 8">
    <name type="scientific">Hyphopichia burtonii NRRL Y-1933</name>
    <dbReference type="NCBI Taxonomy" id="984485"/>
    <lineage>
        <taxon>Eukaryota</taxon>
        <taxon>Fungi</taxon>
        <taxon>Dikarya</taxon>
        <taxon>Ascomycota</taxon>
        <taxon>Saccharomycotina</taxon>
        <taxon>Pichiomycetes</taxon>
        <taxon>Debaryomycetaceae</taxon>
        <taxon>Hyphopichia</taxon>
    </lineage>
</organism>
<dbReference type="Gene3D" id="4.10.240.10">
    <property type="entry name" value="Zn(2)-C6 fungal-type DNA-binding domain"/>
    <property type="match status" value="1"/>
</dbReference>
<keyword evidence="4" id="KW-0804">Transcription</keyword>
<evidence type="ECO:0000313" key="7">
    <source>
        <dbReference type="EMBL" id="ODV65786.1"/>
    </source>
</evidence>
<dbReference type="EMBL" id="KV454544">
    <property type="protein sequence ID" value="ODV65786.1"/>
    <property type="molecule type" value="Genomic_DNA"/>
</dbReference>
<evidence type="ECO:0000256" key="5">
    <source>
        <dbReference type="ARBA" id="ARBA00023242"/>
    </source>
</evidence>
<dbReference type="OrthoDB" id="39175at2759"/>
<sequence length="638" mass="73202">MTSPRASVACDHCRGSKVKCLNFDTSKCQRCHQLALDCTYTLKKSQLKRKNLSHKYLTKIDRVILPPKSLILEVVEIFFENQYKSIFPFLHKPSFLSFIRSPEFDPCAYLDLYESKFFQANYCQSFKYPDPVVLISILALTSRLHPIMSKIYGGFSEIDSPSSFIPKYWNSQSQKFNLSYLDSTLIEVDSSKASQASNYFGWHARNLLKNVFDSPTIQRVQALVLLSSHEWGEGNNSRSYLYVGIAARMALVLGLGDEKNLKLDEGSVEEYDDFMKFIATESKRRTIWSVYMMDRCNSSGRNRSSCVKLDDIRIKLPCQEKDFTFGNEINESLTFKQANDCIHDPLKKTSLSNLSTFAFQILLFENWASIAKWVGETSRKSDQPPPYESESTFHKLSTELDLFKSKLPNNLVYNKFNLEAHIADGSGTSFGYFHCLLFLCRVFLNREYIFCNPDALPLGWWKATTFDLLKSLKEKFELINTLHGINKMVLAPFTGFEVFTLSATCFYFNTFPSEVLLKHLPLTDRYDDLVKVEDIKTTFQKIGAQSVELLTTWKNAWGLGRGWYYTAIKLQSLFESVNTKDTDNLQNENIRNTLHDYGNGELDPKNAVSAFINSPGLDFMNNFDLSSMFPGWTDAMKI</sequence>
<dbReference type="GO" id="GO:0006351">
    <property type="term" value="P:DNA-templated transcription"/>
    <property type="evidence" value="ECO:0007669"/>
    <property type="project" value="InterPro"/>
</dbReference>
<dbReference type="InterPro" id="IPR001138">
    <property type="entry name" value="Zn2Cys6_DnaBD"/>
</dbReference>
<dbReference type="GO" id="GO:0000981">
    <property type="term" value="F:DNA-binding transcription factor activity, RNA polymerase II-specific"/>
    <property type="evidence" value="ECO:0007669"/>
    <property type="project" value="InterPro"/>
</dbReference>
<comment type="subcellular location">
    <subcellularLocation>
        <location evidence="1">Nucleus</location>
    </subcellularLocation>
</comment>
<dbReference type="InterPro" id="IPR036864">
    <property type="entry name" value="Zn2-C6_fun-type_DNA-bd_sf"/>
</dbReference>
<dbReference type="Pfam" id="PF04082">
    <property type="entry name" value="Fungal_trans"/>
    <property type="match status" value="1"/>
</dbReference>
<keyword evidence="8" id="KW-1185">Reference proteome</keyword>
<name>A0A1E4REY4_9ASCO</name>
<keyword evidence="2" id="KW-0479">Metal-binding</keyword>
<dbReference type="SMART" id="SM00066">
    <property type="entry name" value="GAL4"/>
    <property type="match status" value="1"/>
</dbReference>
<dbReference type="GO" id="GO:0003677">
    <property type="term" value="F:DNA binding"/>
    <property type="evidence" value="ECO:0007669"/>
    <property type="project" value="InterPro"/>
</dbReference>
<gene>
    <name evidence="7" type="ORF">HYPBUDRAFT_243787</name>
</gene>
<evidence type="ECO:0000313" key="8">
    <source>
        <dbReference type="Proteomes" id="UP000095085"/>
    </source>
</evidence>
<dbReference type="GO" id="GO:0008270">
    <property type="term" value="F:zinc ion binding"/>
    <property type="evidence" value="ECO:0007669"/>
    <property type="project" value="InterPro"/>
</dbReference>
<dbReference type="PANTHER" id="PTHR47338:SF5">
    <property type="entry name" value="ZN(II)2CYS6 TRANSCRIPTION FACTOR (EUROFUNG)"/>
    <property type="match status" value="1"/>
</dbReference>
<reference evidence="8" key="1">
    <citation type="submission" date="2016-05" db="EMBL/GenBank/DDBJ databases">
        <title>Comparative genomics of biotechnologically important yeasts.</title>
        <authorList>
            <consortium name="DOE Joint Genome Institute"/>
            <person name="Riley R."/>
            <person name="Haridas S."/>
            <person name="Wolfe K.H."/>
            <person name="Lopes M.R."/>
            <person name="Hittinger C.T."/>
            <person name="Goker M."/>
            <person name="Salamov A."/>
            <person name="Wisecaver J."/>
            <person name="Long T.M."/>
            <person name="Aerts A.L."/>
            <person name="Barry K."/>
            <person name="Choi C."/>
            <person name="Clum A."/>
            <person name="Coughlan A.Y."/>
            <person name="Deshpande S."/>
            <person name="Douglass A.P."/>
            <person name="Hanson S.J."/>
            <person name="Klenk H.-P."/>
            <person name="Labutti K."/>
            <person name="Lapidus A."/>
            <person name="Lindquist E."/>
            <person name="Lipzen A."/>
            <person name="Meier-Kolthoff J.P."/>
            <person name="Ohm R.A."/>
            <person name="Otillar R.P."/>
            <person name="Pangilinan J."/>
            <person name="Peng Y."/>
            <person name="Rokas A."/>
            <person name="Rosa C.A."/>
            <person name="Scheuner C."/>
            <person name="Sibirny A.A."/>
            <person name="Slot J.C."/>
            <person name="Stielow J.B."/>
            <person name="Sun H."/>
            <person name="Kurtzman C.P."/>
            <person name="Blackwell M."/>
            <person name="Grigoriev I.V."/>
            <person name="Jeffries T.W."/>
        </authorList>
    </citation>
    <scope>NUCLEOTIDE SEQUENCE [LARGE SCALE GENOMIC DNA]</scope>
    <source>
        <strain evidence="8">NRRL Y-1933</strain>
    </source>
</reference>
<evidence type="ECO:0000259" key="6">
    <source>
        <dbReference type="PROSITE" id="PS50048"/>
    </source>
</evidence>
<dbReference type="SUPFAM" id="SSF57701">
    <property type="entry name" value="Zn2/Cys6 DNA-binding domain"/>
    <property type="match status" value="1"/>
</dbReference>